<dbReference type="OrthoDB" id="9815108at2"/>
<dbReference type="KEGG" id="spir:CWM47_36480"/>
<dbReference type="PANTHER" id="PTHR34987">
    <property type="entry name" value="C, PUTATIVE (AFU_ORTHOLOGUE AFUA_3G02880)-RELATED"/>
    <property type="match status" value="1"/>
</dbReference>
<dbReference type="InterPro" id="IPR035396">
    <property type="entry name" value="Bac_rhamnosid6H"/>
</dbReference>
<evidence type="ECO:0000259" key="1">
    <source>
        <dbReference type="Pfam" id="PF17389"/>
    </source>
</evidence>
<evidence type="ECO:0000313" key="4">
    <source>
        <dbReference type="Proteomes" id="UP000232883"/>
    </source>
</evidence>
<dbReference type="SUPFAM" id="SSF49785">
    <property type="entry name" value="Galactose-binding domain-like"/>
    <property type="match status" value="1"/>
</dbReference>
<protein>
    <submittedName>
        <fullName evidence="3">Alpha-rhamnosidase</fullName>
    </submittedName>
</protein>
<dbReference type="RefSeq" id="WP_100993399.1">
    <property type="nucleotide sequence ID" value="NZ_CP025096.1"/>
</dbReference>
<dbReference type="Gene3D" id="2.60.420.10">
    <property type="entry name" value="Maltose phosphorylase, domain 3"/>
    <property type="match status" value="1"/>
</dbReference>
<dbReference type="Proteomes" id="UP000232883">
    <property type="component" value="Chromosome"/>
</dbReference>
<gene>
    <name evidence="3" type="ORF">CWM47_36480</name>
</gene>
<dbReference type="Gene3D" id="1.50.10.10">
    <property type="match status" value="1"/>
</dbReference>
<dbReference type="PANTHER" id="PTHR34987:SF2">
    <property type="entry name" value="B, PUTATIVE (AFU_ORTHOLOGUE AFUA_7G05040)-RELATED"/>
    <property type="match status" value="1"/>
</dbReference>
<dbReference type="InterPro" id="IPR035398">
    <property type="entry name" value="Bac_rhamnosid_C"/>
</dbReference>
<dbReference type="AlphaFoldDB" id="A0A2K8ZAF9"/>
<reference evidence="3 4" key="1">
    <citation type="submission" date="2017-11" db="EMBL/GenBank/DDBJ databases">
        <title>Taxonomic description and genome sequences of Spirosoma HA7 sp. nov., isolated from pollen microhabitat of Corylus avellana.</title>
        <authorList>
            <person name="Ambika Manirajan B."/>
            <person name="Suarez C."/>
            <person name="Ratering S."/>
            <person name="Geissler-Plaum R."/>
            <person name="Cardinale M."/>
            <person name="Sylvia S."/>
        </authorList>
    </citation>
    <scope>NUCLEOTIDE SEQUENCE [LARGE SCALE GENOMIC DNA]</scope>
    <source>
        <strain evidence="3 4">HA7</strain>
    </source>
</reference>
<dbReference type="InterPro" id="IPR012341">
    <property type="entry name" value="6hp_glycosidase-like_sf"/>
</dbReference>
<sequence length="789" mass="89400">MKKHASFTLILLIFLGLKVHAQSIHPSLLTKNWTAFWIASSKETLRSYGIYVFRKTLDLPQKPSSFIVHVSADNRYKLYVNEKLVSLGPARGDLLYWNFETIDIAPYLRSGKNIVAAKVWNEGDLRPEAQLSVRTAFILQGNTVAEEIINTNTSWLCQQDSSYRPLAVKNTFGYYVAGPGESIRMKTHIKDWEKALFDDKNWKPAHVLFEGTPKGVGASPYGWALVPSRIPPMELTPQRLSRVRKVTGLSIPSPFPSLPSTITVPANTKACLLLDQSVLTNAYPTLIMSRGLNARVTLTYAEALNQGGDKGNRNEVEGKVMVGREDLIIADGSNQQTFTSLLWRTYRYIQLTIETKNEPLIIDDVFSTFTGYPFKNQAMLNSEDPELNKMLDIGWRTARLCAFETYMDCPYYEQLQYIGDARIQALVSFYNAGDDRLVRNALDLMDHSRLAEGVTQSRHPSATPQMIPSFSLWWIGMLHDYWKYRPDQTFVKNKLPGMRQVLSFFSHYQQPNGSLKDVPYWLFSDWAVDGKGWNFGAPPIDKSGHSALLDLHLLWTYQLAAELEAGLGEPSHAGAYKKQVELLKKTIQKKYWDKSRMLYADTEEKDFFSQHTNTLAILTGLITGQPATNLARKIIAESGLAQASIYYKFYLHQALVRAGLGNEYLNWLTIWRENITLGLTTWGETSDVKTTRSDCHAWGASPNIEFFRTVLGIDSESPGFRTIKIEPHLGALKKKAGQMPHPNGRIDVRYKLVNKQWMVQIDLPTNTSGHLLWKGKRHPLLSGKNSFVL</sequence>
<name>A0A2K8ZAF9_9BACT</name>
<evidence type="ECO:0000313" key="3">
    <source>
        <dbReference type="EMBL" id="AUD06866.1"/>
    </source>
</evidence>
<evidence type="ECO:0000259" key="2">
    <source>
        <dbReference type="Pfam" id="PF17390"/>
    </source>
</evidence>
<dbReference type="EMBL" id="CP025096">
    <property type="protein sequence ID" value="AUD06866.1"/>
    <property type="molecule type" value="Genomic_DNA"/>
</dbReference>
<dbReference type="InterPro" id="IPR008979">
    <property type="entry name" value="Galactose-bd-like_sf"/>
</dbReference>
<feature type="domain" description="Alpha-L-rhamnosidase C-terminal" evidence="2">
    <location>
        <begin position="712"/>
        <end position="772"/>
    </location>
</feature>
<dbReference type="Gene3D" id="2.60.120.260">
    <property type="entry name" value="Galactose-binding domain-like"/>
    <property type="match status" value="1"/>
</dbReference>
<organism evidence="3 4">
    <name type="scientific">Spirosoma pollinicola</name>
    <dbReference type="NCBI Taxonomy" id="2057025"/>
    <lineage>
        <taxon>Bacteria</taxon>
        <taxon>Pseudomonadati</taxon>
        <taxon>Bacteroidota</taxon>
        <taxon>Cytophagia</taxon>
        <taxon>Cytophagales</taxon>
        <taxon>Cytophagaceae</taxon>
        <taxon>Spirosoma</taxon>
    </lineage>
</organism>
<dbReference type="GO" id="GO:0005975">
    <property type="term" value="P:carbohydrate metabolic process"/>
    <property type="evidence" value="ECO:0007669"/>
    <property type="project" value="InterPro"/>
</dbReference>
<dbReference type="Pfam" id="PF17389">
    <property type="entry name" value="Bac_rhamnosid6H"/>
    <property type="match status" value="1"/>
</dbReference>
<dbReference type="InterPro" id="IPR008928">
    <property type="entry name" value="6-hairpin_glycosidase_sf"/>
</dbReference>
<proteinExistence type="predicted"/>
<dbReference type="Pfam" id="PF17390">
    <property type="entry name" value="Bac_rhamnosid_C"/>
    <property type="match status" value="1"/>
</dbReference>
<keyword evidence="4" id="KW-1185">Reference proteome</keyword>
<feature type="domain" description="Alpha-L-rhamnosidase six-hairpin glycosidase" evidence="1">
    <location>
        <begin position="377"/>
        <end position="704"/>
    </location>
</feature>
<accession>A0A2K8ZAF9</accession>
<dbReference type="SUPFAM" id="SSF48208">
    <property type="entry name" value="Six-hairpin glycosidases"/>
    <property type="match status" value="1"/>
</dbReference>